<accession>A0A7Y9IU18</accession>
<dbReference type="Proteomes" id="UP000542125">
    <property type="component" value="Unassembled WGS sequence"/>
</dbReference>
<dbReference type="InterPro" id="IPR019819">
    <property type="entry name" value="Carboxylesterase_B_CS"/>
</dbReference>
<dbReference type="AlphaFoldDB" id="A0A7Y9IU18"/>
<keyword evidence="3" id="KW-0378">Hydrolase</keyword>
<dbReference type="Pfam" id="PF00135">
    <property type="entry name" value="COesterase"/>
    <property type="match status" value="1"/>
</dbReference>
<dbReference type="Gene3D" id="3.40.50.1820">
    <property type="entry name" value="alpha/beta hydrolase"/>
    <property type="match status" value="1"/>
</dbReference>
<keyword evidence="4" id="KW-1185">Reference proteome</keyword>
<comment type="caution">
    <text evidence="3">The sequence shown here is derived from an EMBL/GenBank/DDBJ whole genome shotgun (WGS) entry which is preliminary data.</text>
</comment>
<dbReference type="PROSITE" id="PS00941">
    <property type="entry name" value="CARBOXYLESTERASE_B_2"/>
    <property type="match status" value="1"/>
</dbReference>
<feature type="signal peptide" evidence="1">
    <location>
        <begin position="1"/>
        <end position="25"/>
    </location>
</feature>
<evidence type="ECO:0000256" key="1">
    <source>
        <dbReference type="SAM" id="SignalP"/>
    </source>
</evidence>
<dbReference type="InterPro" id="IPR050309">
    <property type="entry name" value="Type-B_Carboxylest/Lipase"/>
</dbReference>
<reference evidence="3 4" key="1">
    <citation type="submission" date="2020-07" db="EMBL/GenBank/DDBJ databases">
        <title>Genomic Encyclopedia of Type Strains, Phase IV (KMG-V): Genome sequencing to study the core and pangenomes of soil and plant-associated prokaryotes.</title>
        <authorList>
            <person name="Whitman W."/>
        </authorList>
    </citation>
    <scope>NUCLEOTIDE SEQUENCE [LARGE SCALE GENOMIC DNA]</scope>
    <source>
        <strain evidence="3 4">SAS40</strain>
    </source>
</reference>
<feature type="chain" id="PRO_5030732051" evidence="1">
    <location>
        <begin position="26"/>
        <end position="525"/>
    </location>
</feature>
<dbReference type="InterPro" id="IPR002018">
    <property type="entry name" value="CarbesteraseB"/>
</dbReference>
<dbReference type="RefSeq" id="WP_179585404.1">
    <property type="nucleotide sequence ID" value="NZ_JACBYR010000001.1"/>
</dbReference>
<name>A0A7Y9IU18_9BURK</name>
<dbReference type="EMBL" id="JACBYR010000001">
    <property type="protein sequence ID" value="NYE82478.1"/>
    <property type="molecule type" value="Genomic_DNA"/>
</dbReference>
<dbReference type="SUPFAM" id="SSF53474">
    <property type="entry name" value="alpha/beta-Hydrolases"/>
    <property type="match status" value="1"/>
</dbReference>
<evidence type="ECO:0000259" key="2">
    <source>
        <dbReference type="Pfam" id="PF00135"/>
    </source>
</evidence>
<organism evidence="3 4">
    <name type="scientific">Pigmentiphaga litoralis</name>
    <dbReference type="NCBI Taxonomy" id="516702"/>
    <lineage>
        <taxon>Bacteria</taxon>
        <taxon>Pseudomonadati</taxon>
        <taxon>Pseudomonadota</taxon>
        <taxon>Betaproteobacteria</taxon>
        <taxon>Burkholderiales</taxon>
        <taxon>Alcaligenaceae</taxon>
        <taxon>Pigmentiphaga</taxon>
    </lineage>
</organism>
<feature type="domain" description="Carboxylesterase type B" evidence="2">
    <location>
        <begin position="46"/>
        <end position="518"/>
    </location>
</feature>
<dbReference type="GO" id="GO:0016787">
    <property type="term" value="F:hydrolase activity"/>
    <property type="evidence" value="ECO:0007669"/>
    <property type="project" value="UniProtKB-KW"/>
</dbReference>
<dbReference type="EC" id="3.1.1.-" evidence="3"/>
<dbReference type="PANTHER" id="PTHR11559">
    <property type="entry name" value="CARBOXYLESTERASE"/>
    <property type="match status" value="1"/>
</dbReference>
<sequence length="525" mass="54328">MNTTLLHSLSGRLRLSVFLTLTALAGCGGGDGDGPAAFAPDQSPAQARTTTGDVRGVLAADTVSFLGIPYAAAPTGELRFKAPQPRAAWQGELDASKPGSPCPQASQTTTEDCLFLNVWRPLKAEKPLPVFMWVHGGGFVAGNGGGLNGATLAKAGVIVVTINYRMGIFGYLAHPALESSSRDSGNYGVQDAHAALRWIRDNIAAFGGDPANVTMGGSSGGAMTTCLSSTNPEAGKLFNKQLISSGPCAFQWPTIDQKYVQEAGIPQSLGCTGTNAQIATCLRSPTLTPAQVITAQNTLPQAVVFPSVGGTVAPVQPRQLIGKLPTLMGYAAWELLPNDFSYAGALGTGPLNPQDTASYVSTLATRYGTDAAAIAAAYPLSGFASGNLALNRIEADFGRTPKGVYIATCTNLRNFEIAKAVGGNPLFAYEAADPGDGGNLHVTQGNLFFPTGASTGASLDLSRQQIQYWANFIRSGNPNGAGLPTWSAYAQPTDVLKFGPGPVQTGVDANAAHKCAFWNSLGLGV</sequence>
<proteinExistence type="predicted"/>
<keyword evidence="1" id="KW-0732">Signal</keyword>
<gene>
    <name evidence="3" type="ORF">FHW18_001749</name>
</gene>
<dbReference type="InterPro" id="IPR029058">
    <property type="entry name" value="AB_hydrolase_fold"/>
</dbReference>
<evidence type="ECO:0000313" key="4">
    <source>
        <dbReference type="Proteomes" id="UP000542125"/>
    </source>
</evidence>
<evidence type="ECO:0000313" key="3">
    <source>
        <dbReference type="EMBL" id="NYE82478.1"/>
    </source>
</evidence>
<protein>
    <submittedName>
        <fullName evidence="3">Para-nitrobenzyl esterase</fullName>
        <ecNumber evidence="3">3.1.1.-</ecNumber>
    </submittedName>
</protein>